<protein>
    <submittedName>
        <fullName evidence="5">ATP-binding cassette domain-containing protein</fullName>
    </submittedName>
</protein>
<dbReference type="InterPro" id="IPR052156">
    <property type="entry name" value="BCAA_Transport_ATP-bd_LivF"/>
</dbReference>
<dbReference type="GO" id="GO:0016887">
    <property type="term" value="F:ATP hydrolysis activity"/>
    <property type="evidence" value="ECO:0007669"/>
    <property type="project" value="InterPro"/>
</dbReference>
<evidence type="ECO:0000256" key="3">
    <source>
        <dbReference type="ARBA" id="ARBA00022970"/>
    </source>
</evidence>
<dbReference type="PANTHER" id="PTHR43820:SF4">
    <property type="entry name" value="HIGH-AFFINITY BRANCHED-CHAIN AMINO ACID TRANSPORT ATP-BINDING PROTEIN LIVF"/>
    <property type="match status" value="1"/>
</dbReference>
<name>A0A4V2MK98_9SPHI</name>
<dbReference type="RefSeq" id="WP_131597940.1">
    <property type="nucleotide sequence ID" value="NZ_SJSL01000009.1"/>
</dbReference>
<evidence type="ECO:0000259" key="4">
    <source>
        <dbReference type="PROSITE" id="PS50893"/>
    </source>
</evidence>
<evidence type="ECO:0000256" key="2">
    <source>
        <dbReference type="ARBA" id="ARBA00022448"/>
    </source>
</evidence>
<dbReference type="InterPro" id="IPR003439">
    <property type="entry name" value="ABC_transporter-like_ATP-bd"/>
</dbReference>
<evidence type="ECO:0000256" key="1">
    <source>
        <dbReference type="ARBA" id="ARBA00005417"/>
    </source>
</evidence>
<dbReference type="PROSITE" id="PS50893">
    <property type="entry name" value="ABC_TRANSPORTER_2"/>
    <property type="match status" value="1"/>
</dbReference>
<dbReference type="Proteomes" id="UP000293347">
    <property type="component" value="Unassembled WGS sequence"/>
</dbReference>
<accession>A0A4V2MK98</accession>
<proteinExistence type="inferred from homology"/>
<keyword evidence="3" id="KW-0029">Amino-acid transport</keyword>
<comment type="similarity">
    <text evidence="1">Belongs to the ABC transporter superfamily.</text>
</comment>
<organism evidence="5 6">
    <name type="scientific">Pedobacter psychroterrae</name>
    <dbReference type="NCBI Taxonomy" id="2530453"/>
    <lineage>
        <taxon>Bacteria</taxon>
        <taxon>Pseudomonadati</taxon>
        <taxon>Bacteroidota</taxon>
        <taxon>Sphingobacteriia</taxon>
        <taxon>Sphingobacteriales</taxon>
        <taxon>Sphingobacteriaceae</taxon>
        <taxon>Pedobacter</taxon>
    </lineage>
</organism>
<keyword evidence="5" id="KW-0067">ATP-binding</keyword>
<feature type="domain" description="ABC transporter" evidence="4">
    <location>
        <begin position="5"/>
        <end position="216"/>
    </location>
</feature>
<dbReference type="OrthoDB" id="9785229at2"/>
<dbReference type="SUPFAM" id="SSF52540">
    <property type="entry name" value="P-loop containing nucleoside triphosphate hydrolases"/>
    <property type="match status" value="1"/>
</dbReference>
<evidence type="ECO:0000313" key="5">
    <source>
        <dbReference type="EMBL" id="TCC97406.1"/>
    </source>
</evidence>
<dbReference type="Pfam" id="PF00005">
    <property type="entry name" value="ABC_tran"/>
    <property type="match status" value="1"/>
</dbReference>
<dbReference type="Gene3D" id="3.40.50.300">
    <property type="entry name" value="P-loop containing nucleotide triphosphate hydrolases"/>
    <property type="match status" value="1"/>
</dbReference>
<dbReference type="InterPro" id="IPR027417">
    <property type="entry name" value="P-loop_NTPase"/>
</dbReference>
<evidence type="ECO:0000313" key="6">
    <source>
        <dbReference type="Proteomes" id="UP000293347"/>
    </source>
</evidence>
<sequence>MIHKLEVDSVVLDFGPRRVLSDVYMKFETGKVTGLLGKNGNGKTCLMKIIYGQLQPNSKSIRFDESHVAELYKRPDLLLYLPQFNFIPAGLSLKRIFSDFSLDFQVFEKFFPEFNSKYTTTLKTLSGGQRRIIEIYMVLMSNSKFAMLDEPFSHQSPLVIEKITELINQAKNNKGILVTDHMYQTIIEISDHLYLLANGKTHLTKCVEDLKFLGYV</sequence>
<keyword evidence="2" id="KW-0813">Transport</keyword>
<dbReference type="EMBL" id="SJSL01000009">
    <property type="protein sequence ID" value="TCC97406.1"/>
    <property type="molecule type" value="Genomic_DNA"/>
</dbReference>
<gene>
    <name evidence="5" type="ORF">EZ437_20175</name>
</gene>
<reference evidence="5 6" key="1">
    <citation type="submission" date="2019-02" db="EMBL/GenBank/DDBJ databases">
        <title>Pedobacter sp. RP-1-14 sp. nov., isolated from Arctic soil.</title>
        <authorList>
            <person name="Dahal R.H."/>
        </authorList>
    </citation>
    <scope>NUCLEOTIDE SEQUENCE [LARGE SCALE GENOMIC DNA]</scope>
    <source>
        <strain evidence="5 6">RP-1-14</strain>
    </source>
</reference>
<dbReference type="GO" id="GO:0015658">
    <property type="term" value="F:branched-chain amino acid transmembrane transporter activity"/>
    <property type="evidence" value="ECO:0007669"/>
    <property type="project" value="TreeGrafter"/>
</dbReference>
<dbReference type="AlphaFoldDB" id="A0A4V2MK98"/>
<dbReference type="PANTHER" id="PTHR43820">
    <property type="entry name" value="HIGH-AFFINITY BRANCHED-CHAIN AMINO ACID TRANSPORT ATP-BINDING PROTEIN LIVF"/>
    <property type="match status" value="1"/>
</dbReference>
<keyword evidence="6" id="KW-1185">Reference proteome</keyword>
<dbReference type="GO" id="GO:0005524">
    <property type="term" value="F:ATP binding"/>
    <property type="evidence" value="ECO:0007669"/>
    <property type="project" value="UniProtKB-KW"/>
</dbReference>
<keyword evidence="5" id="KW-0547">Nucleotide-binding</keyword>
<dbReference type="GO" id="GO:0015807">
    <property type="term" value="P:L-amino acid transport"/>
    <property type="evidence" value="ECO:0007669"/>
    <property type="project" value="TreeGrafter"/>
</dbReference>
<comment type="caution">
    <text evidence="5">The sequence shown here is derived from an EMBL/GenBank/DDBJ whole genome shotgun (WGS) entry which is preliminary data.</text>
</comment>